<evidence type="ECO:0000256" key="6">
    <source>
        <dbReference type="SAM" id="Phobius"/>
    </source>
</evidence>
<protein>
    <recommendedName>
        <fullName evidence="9">Cobalt ECF transporter T component CbiQ</fullName>
    </recommendedName>
</protein>
<evidence type="ECO:0000256" key="4">
    <source>
        <dbReference type="ARBA" id="ARBA00022989"/>
    </source>
</evidence>
<dbReference type="Pfam" id="PF02361">
    <property type="entry name" value="CbiQ"/>
    <property type="match status" value="1"/>
</dbReference>
<reference evidence="7 8" key="1">
    <citation type="journal article" date="2016" name="Nat. Commun.">
        <title>Thousands of microbial genomes shed light on interconnected biogeochemical processes in an aquifer system.</title>
        <authorList>
            <person name="Anantharaman K."/>
            <person name="Brown C.T."/>
            <person name="Hug L.A."/>
            <person name="Sharon I."/>
            <person name="Castelle C.J."/>
            <person name="Probst A.J."/>
            <person name="Thomas B.C."/>
            <person name="Singh A."/>
            <person name="Wilkins M.J."/>
            <person name="Karaoz U."/>
            <person name="Brodie E.L."/>
            <person name="Williams K.H."/>
            <person name="Hubbard S.S."/>
            <person name="Banfield J.F."/>
        </authorList>
    </citation>
    <scope>NUCLEOTIDE SEQUENCE [LARGE SCALE GENOMIC DNA]</scope>
</reference>
<keyword evidence="4 6" id="KW-1133">Transmembrane helix</keyword>
<feature type="transmembrane region" description="Helical" evidence="6">
    <location>
        <begin position="213"/>
        <end position="232"/>
    </location>
</feature>
<keyword evidence="5 6" id="KW-0472">Membrane</keyword>
<feature type="transmembrane region" description="Helical" evidence="6">
    <location>
        <begin position="26"/>
        <end position="57"/>
    </location>
</feature>
<dbReference type="PANTHER" id="PTHR34857">
    <property type="entry name" value="SLL0384 PROTEIN"/>
    <property type="match status" value="1"/>
</dbReference>
<organism evidence="7 8">
    <name type="scientific">Candidatus Aquicultor primus</name>
    <dbReference type="NCBI Taxonomy" id="1797195"/>
    <lineage>
        <taxon>Bacteria</taxon>
        <taxon>Bacillati</taxon>
        <taxon>Actinomycetota</taxon>
        <taxon>Candidatus Aquicultoria</taxon>
        <taxon>Candidatus Aquicultorales</taxon>
        <taxon>Candidatus Aquicultoraceae</taxon>
        <taxon>Candidatus Aquicultor</taxon>
    </lineage>
</organism>
<dbReference type="Proteomes" id="UP000178086">
    <property type="component" value="Unassembled WGS sequence"/>
</dbReference>
<feature type="transmembrane region" description="Helical" evidence="6">
    <location>
        <begin position="89"/>
        <end position="112"/>
    </location>
</feature>
<evidence type="ECO:0000256" key="2">
    <source>
        <dbReference type="ARBA" id="ARBA00022475"/>
    </source>
</evidence>
<evidence type="ECO:0000313" key="8">
    <source>
        <dbReference type="Proteomes" id="UP000178086"/>
    </source>
</evidence>
<evidence type="ECO:0008006" key="9">
    <source>
        <dbReference type="Google" id="ProtNLM"/>
    </source>
</evidence>
<keyword evidence="2" id="KW-1003">Cell membrane</keyword>
<sequence length="233" mass="25312">MDIAFIDNLAYNRDSVMHRASALSKVIMVALVIAAVVISTQVVVFVMALVFLLMAFLISNLPVLRILSFAGYALVFSFVFAVSSVGGGIAPIVVMLKAVTAAVSMLLLITTTPYPQIFALGRKIFPTILIDAMLVTYRSFFILMEQVGRVIIALRMRGGYSPARVVGNLNIMGKVVGHGFIHAWELSENMQNAMLIRGYRGGMPVSAARKHSLKYSLLPVLLGTTVLMVAVFV</sequence>
<accession>A0A1F2UHS6</accession>
<comment type="subcellular location">
    <subcellularLocation>
        <location evidence="1">Membrane</location>
        <topology evidence="1">Multi-pass membrane protein</topology>
    </subcellularLocation>
</comment>
<gene>
    <name evidence="7" type="ORF">A2074_00250</name>
</gene>
<proteinExistence type="predicted"/>
<evidence type="ECO:0000313" key="7">
    <source>
        <dbReference type="EMBL" id="OFW32548.1"/>
    </source>
</evidence>
<dbReference type="PANTHER" id="PTHR34857:SF2">
    <property type="entry name" value="SLL0384 PROTEIN"/>
    <property type="match status" value="1"/>
</dbReference>
<feature type="transmembrane region" description="Helical" evidence="6">
    <location>
        <begin position="63"/>
        <end position="82"/>
    </location>
</feature>
<evidence type="ECO:0000256" key="1">
    <source>
        <dbReference type="ARBA" id="ARBA00004141"/>
    </source>
</evidence>
<dbReference type="CDD" id="cd16914">
    <property type="entry name" value="EcfT"/>
    <property type="match status" value="1"/>
</dbReference>
<dbReference type="GO" id="GO:0005886">
    <property type="term" value="C:plasma membrane"/>
    <property type="evidence" value="ECO:0007669"/>
    <property type="project" value="UniProtKB-ARBA"/>
</dbReference>
<dbReference type="AlphaFoldDB" id="A0A1F2UHS6"/>
<dbReference type="InterPro" id="IPR051611">
    <property type="entry name" value="ECF_transporter_component"/>
</dbReference>
<comment type="caution">
    <text evidence="7">The sequence shown here is derived from an EMBL/GenBank/DDBJ whole genome shotgun (WGS) entry which is preliminary data.</text>
</comment>
<name>A0A1F2UHS6_9ACTN</name>
<evidence type="ECO:0000256" key="3">
    <source>
        <dbReference type="ARBA" id="ARBA00022692"/>
    </source>
</evidence>
<keyword evidence="3 6" id="KW-0812">Transmembrane</keyword>
<dbReference type="InterPro" id="IPR003339">
    <property type="entry name" value="ABC/ECF_trnsptr_transmembrane"/>
</dbReference>
<evidence type="ECO:0000256" key="5">
    <source>
        <dbReference type="ARBA" id="ARBA00023136"/>
    </source>
</evidence>
<dbReference type="EMBL" id="MELI01000093">
    <property type="protein sequence ID" value="OFW32548.1"/>
    <property type="molecule type" value="Genomic_DNA"/>
</dbReference>